<reference evidence="3 5" key="1">
    <citation type="submission" date="2016-11" db="EMBL/GenBank/DDBJ databases">
        <authorList>
            <person name="Jaros S."/>
            <person name="Januszkiewicz K."/>
            <person name="Wedrychowicz H."/>
        </authorList>
    </citation>
    <scope>NUCLEOTIDE SEQUENCE [LARGE SCALE GENOMIC DNA]</scope>
    <source>
        <strain evidence="3">NVI 5450</strain>
    </source>
</reference>
<feature type="domain" description="Hemerythrin-like" evidence="1">
    <location>
        <begin position="4"/>
        <end position="125"/>
    </location>
</feature>
<dbReference type="EMBL" id="FPLD01000037">
    <property type="protein sequence ID" value="SGY90676.1"/>
    <property type="molecule type" value="Genomic_DNA"/>
</dbReference>
<dbReference type="OrthoDB" id="9792554at2"/>
<dbReference type="Proteomes" id="UP000182660">
    <property type="component" value="Unassembled WGS sequence"/>
</dbReference>
<accession>A0A1L0AUT2</accession>
<protein>
    <recommendedName>
        <fullName evidence="1">Hemerythrin-like domain-containing protein</fullName>
    </recommendedName>
</protein>
<dbReference type="InterPro" id="IPR012312">
    <property type="entry name" value="Hemerythrin-like"/>
</dbReference>
<dbReference type="PANTHER" id="PTHR39966:SF3">
    <property type="entry name" value="DUF438 DOMAIN-CONTAINING PROTEIN"/>
    <property type="match status" value="1"/>
</dbReference>
<dbReference type="RefSeq" id="WP_075471340.1">
    <property type="nucleotide sequence ID" value="NZ_CAWQZC010000041.1"/>
</dbReference>
<dbReference type="Pfam" id="PF01814">
    <property type="entry name" value="Hemerythrin"/>
    <property type="match status" value="1"/>
</dbReference>
<evidence type="ECO:0000313" key="2">
    <source>
        <dbReference type="EMBL" id="SGY86939.1"/>
    </source>
</evidence>
<name>A0A1L0AUT2_9GAMM</name>
<gene>
    <name evidence="2" type="ORF">MT2528_1170</name>
    <name evidence="3" type="ORF">NVI5450_1142</name>
</gene>
<sequence>MHTIPDFMTAQHRHCDDSFIAAESAVSATNWTEAASQWLIFTTDFKTHLEQEENILFPAFEQATGMTMGPTQVMRAEHAQMRQLVAEMSQQLSSQNRNEFLGLSETLMILMQQHNMKEEQMLYPMTQAHLPDADSVLKQVKAYS</sequence>
<organism evidence="3 5">
    <name type="scientific">Moritella viscosa</name>
    <dbReference type="NCBI Taxonomy" id="80854"/>
    <lineage>
        <taxon>Bacteria</taxon>
        <taxon>Pseudomonadati</taxon>
        <taxon>Pseudomonadota</taxon>
        <taxon>Gammaproteobacteria</taxon>
        <taxon>Alteromonadales</taxon>
        <taxon>Moritellaceae</taxon>
        <taxon>Moritella</taxon>
    </lineage>
</organism>
<dbReference type="PANTHER" id="PTHR39966">
    <property type="entry name" value="BLL2471 PROTEIN-RELATED"/>
    <property type="match status" value="1"/>
</dbReference>
<keyword evidence="4" id="KW-1185">Reference proteome</keyword>
<dbReference type="EMBL" id="FPLJ01000031">
    <property type="protein sequence ID" value="SGY86939.1"/>
    <property type="molecule type" value="Genomic_DNA"/>
</dbReference>
<dbReference type="AlphaFoldDB" id="A0A1L0AUT2"/>
<reference evidence="2 4" key="2">
    <citation type="submission" date="2016-11" db="EMBL/GenBank/DDBJ databases">
        <authorList>
            <person name="Klemetsen T."/>
        </authorList>
    </citation>
    <scope>NUCLEOTIDE SEQUENCE [LARGE SCALE GENOMIC DNA]</scope>
    <source>
        <strain evidence="2">MT 2528</strain>
    </source>
</reference>
<evidence type="ECO:0000313" key="3">
    <source>
        <dbReference type="EMBL" id="SGY90676.1"/>
    </source>
</evidence>
<dbReference type="Gene3D" id="1.20.120.520">
    <property type="entry name" value="nmb1532 protein domain like"/>
    <property type="match status" value="1"/>
</dbReference>
<proteinExistence type="predicted"/>
<evidence type="ECO:0000313" key="5">
    <source>
        <dbReference type="Proteomes" id="UP000183794"/>
    </source>
</evidence>
<dbReference type="GeneID" id="61294895"/>
<dbReference type="Proteomes" id="UP000183794">
    <property type="component" value="Unassembled WGS sequence"/>
</dbReference>
<evidence type="ECO:0000313" key="4">
    <source>
        <dbReference type="Proteomes" id="UP000182660"/>
    </source>
</evidence>
<dbReference type="GO" id="GO:0005886">
    <property type="term" value="C:plasma membrane"/>
    <property type="evidence" value="ECO:0007669"/>
    <property type="project" value="TreeGrafter"/>
</dbReference>
<evidence type="ECO:0000259" key="1">
    <source>
        <dbReference type="Pfam" id="PF01814"/>
    </source>
</evidence>